<keyword evidence="3" id="KW-0560">Oxidoreductase</keyword>
<evidence type="ECO:0000256" key="1">
    <source>
        <dbReference type="ARBA" id="ARBA00022714"/>
    </source>
</evidence>
<evidence type="ECO:0000313" key="7">
    <source>
        <dbReference type="EMBL" id="MEX6429192.1"/>
    </source>
</evidence>
<dbReference type="RefSeq" id="WP_276945104.1">
    <property type="nucleotide sequence ID" value="NZ_DAHZQU010000111.1"/>
</dbReference>
<comment type="caution">
    <text evidence="7">The sequence shown here is derived from an EMBL/GenBank/DDBJ whole genome shotgun (WGS) entry which is preliminary data.</text>
</comment>
<evidence type="ECO:0000313" key="8">
    <source>
        <dbReference type="Proteomes" id="UP001560267"/>
    </source>
</evidence>
<dbReference type="InterPro" id="IPR050584">
    <property type="entry name" value="Cholesterol_7-desaturase"/>
</dbReference>
<keyword evidence="8" id="KW-1185">Reference proteome</keyword>
<dbReference type="PANTHER" id="PTHR21266:SF60">
    <property type="entry name" value="3-KETOSTEROID-9-ALPHA-MONOOXYGENASE, OXYGENASE COMPONENT"/>
    <property type="match status" value="1"/>
</dbReference>
<dbReference type="Proteomes" id="UP001560267">
    <property type="component" value="Unassembled WGS sequence"/>
</dbReference>
<dbReference type="InterPro" id="IPR036922">
    <property type="entry name" value="Rieske_2Fe-2S_sf"/>
</dbReference>
<keyword evidence="2" id="KW-0479">Metal-binding</keyword>
<proteinExistence type="predicted"/>
<keyword evidence="5" id="KW-0411">Iron-sulfur</keyword>
<dbReference type="EMBL" id="JBFSHR010000012">
    <property type="protein sequence ID" value="MEX6429192.1"/>
    <property type="molecule type" value="Genomic_DNA"/>
</dbReference>
<dbReference type="PROSITE" id="PS51296">
    <property type="entry name" value="RIESKE"/>
    <property type="match status" value="1"/>
</dbReference>
<evidence type="ECO:0000256" key="3">
    <source>
        <dbReference type="ARBA" id="ARBA00023002"/>
    </source>
</evidence>
<dbReference type="InterPro" id="IPR017941">
    <property type="entry name" value="Rieske_2Fe-2S"/>
</dbReference>
<organism evidence="7 8">
    <name type="scientific">Ferrimicrobium acidiphilum</name>
    <dbReference type="NCBI Taxonomy" id="121039"/>
    <lineage>
        <taxon>Bacteria</taxon>
        <taxon>Bacillati</taxon>
        <taxon>Actinomycetota</taxon>
        <taxon>Acidimicrobiia</taxon>
        <taxon>Acidimicrobiales</taxon>
        <taxon>Acidimicrobiaceae</taxon>
        <taxon>Ferrimicrobium</taxon>
    </lineage>
</organism>
<keyword evidence="1" id="KW-0001">2Fe-2S</keyword>
<dbReference type="Gene3D" id="2.102.10.10">
    <property type="entry name" value="Rieske [2Fe-2S] iron-sulphur domain"/>
    <property type="match status" value="1"/>
</dbReference>
<dbReference type="SUPFAM" id="SSF50022">
    <property type="entry name" value="ISP domain"/>
    <property type="match status" value="1"/>
</dbReference>
<gene>
    <name evidence="7" type="ORF">AB6A68_04985</name>
</gene>
<evidence type="ECO:0000256" key="5">
    <source>
        <dbReference type="ARBA" id="ARBA00023014"/>
    </source>
</evidence>
<dbReference type="InterPro" id="IPR044043">
    <property type="entry name" value="VanA_C_cat"/>
</dbReference>
<dbReference type="PANTHER" id="PTHR21266">
    <property type="entry name" value="IRON-SULFUR DOMAIN CONTAINING PROTEIN"/>
    <property type="match status" value="1"/>
</dbReference>
<protein>
    <submittedName>
        <fullName evidence="7">Rieske 2Fe-2S domain-containing protein</fullName>
    </submittedName>
</protein>
<name>A0ABV3Y0X3_9ACTN</name>
<dbReference type="SUPFAM" id="SSF55961">
    <property type="entry name" value="Bet v1-like"/>
    <property type="match status" value="1"/>
</dbReference>
<feature type="domain" description="Rieske" evidence="6">
    <location>
        <begin position="13"/>
        <end position="115"/>
    </location>
</feature>
<evidence type="ECO:0000256" key="4">
    <source>
        <dbReference type="ARBA" id="ARBA00023004"/>
    </source>
</evidence>
<accession>A0ABV3Y0X3</accession>
<dbReference type="Pfam" id="PF19112">
    <property type="entry name" value="VanA_C"/>
    <property type="match status" value="1"/>
</dbReference>
<dbReference type="Gene3D" id="3.90.380.10">
    <property type="entry name" value="Naphthalene 1,2-dioxygenase Alpha Subunit, Chain A, domain 1"/>
    <property type="match status" value="1"/>
</dbReference>
<reference evidence="7 8" key="1">
    <citation type="submission" date="2024-07" db="EMBL/GenBank/DDBJ databases">
        <title>Draft Genome Sequence of Ferrimicrobium acidiphilum Strain YE2023, Isolated from a Pulp of Bioleach Reactor.</title>
        <authorList>
            <person name="Elkina Y.A."/>
            <person name="Bulaeva A.G."/>
            <person name="Beletsky A.V."/>
            <person name="Mardanov A.V."/>
        </authorList>
    </citation>
    <scope>NUCLEOTIDE SEQUENCE [LARGE SCALE GENOMIC DNA]</scope>
    <source>
        <strain evidence="7 8">YE2023</strain>
    </source>
</reference>
<dbReference type="Pfam" id="PF00355">
    <property type="entry name" value="Rieske"/>
    <property type="match status" value="1"/>
</dbReference>
<evidence type="ECO:0000259" key="6">
    <source>
        <dbReference type="PROSITE" id="PS51296"/>
    </source>
</evidence>
<evidence type="ECO:0000256" key="2">
    <source>
        <dbReference type="ARBA" id="ARBA00022723"/>
    </source>
</evidence>
<dbReference type="CDD" id="cd03469">
    <property type="entry name" value="Rieske_RO_Alpha_N"/>
    <property type="match status" value="1"/>
</dbReference>
<keyword evidence="4" id="KW-0408">Iron</keyword>
<sequence>MYVTQLSALRNYWYVIARSGDSTPKSVRLFGQDYVLWQSEGGEPVLTQPFCPHRGADLATAAIVVDKLICPYHGWQFDINGRCTAIPQLDPGLPIPPKAKLATWPVIEKYGLYWTCVGRPAVPGPPAWLEADELQWEIHVDFFEPWNASAFRIIDNNLDQSHPAFVHQNTFGNPNAPLVPKYELHRTTMGFRSRIPQQVGGVGPQMGIVDEDRSFSRIQEAELLGPLHTRIRLEYGGSPPDYCFYSTATPVDDTHSIYIRCSALAGDSTSQPYELFHSYSRRVVDEDRLVLEATNADFPIDIKSEVHLRCDLTTLEYRKVLARIDRTDVGQASTKLGDAPGDLRQTSP</sequence>